<proteinExistence type="predicted"/>
<dbReference type="EMBL" id="NAJP01000133">
    <property type="protein sequence ID" value="TKA26960.1"/>
    <property type="molecule type" value="Genomic_DNA"/>
</dbReference>
<sequence length="471" mass="50879">MRIIGFKYKKVFISVGYYYQCNKGSLEVLIKFFCVLKAFKLNGGSPCPFNTPDNYPSLPLSTPTLNCHSTPINMHSPQSEVPQPTSTRPKSPPLAFEPTSNDAIAPLSSFSPGTHTSLEFSPQSRSMSGIISTQAHSAGKVDMQMIVDQQTTALQLLHDAFAAERQVWSMEKEQMYQRIASLEQLLKMRDHYSPAKSPILSPANGAVSAGFSSIISPQPRLTSNAQRLPSIAEDENTTPLGMRREGAPRSIDLSGGQERPIRSHRGSLVSFDGSIMIDDVPVSPTSTAGNHSPLPSSNRNLAGQTPIKAPRAPSSPPNDINLDGSEDTPTRHNTHINIFLTRNREGEEDIPLKGPLSMPELPNNPDELNFTLEALSKRLEQVGMSPKESRPMVFAQKSPGLASPAESADDQPSKSESPPAGFVQSGSIMLSPSATTLPPTEYNGVKLKKKASTNFGAPFGQLSGFGARKTS</sequence>
<protein>
    <submittedName>
        <fullName evidence="2">Uncharacterized protein</fullName>
    </submittedName>
</protein>
<evidence type="ECO:0000256" key="1">
    <source>
        <dbReference type="SAM" id="MobiDB-lite"/>
    </source>
</evidence>
<feature type="region of interest" description="Disordered" evidence="1">
    <location>
        <begin position="280"/>
        <end position="332"/>
    </location>
</feature>
<reference evidence="2 3" key="1">
    <citation type="submission" date="2017-03" db="EMBL/GenBank/DDBJ databases">
        <title>Genomes of endolithic fungi from Antarctica.</title>
        <authorList>
            <person name="Coleine C."/>
            <person name="Masonjones S."/>
            <person name="Stajich J.E."/>
        </authorList>
    </citation>
    <scope>NUCLEOTIDE SEQUENCE [LARGE SCALE GENOMIC DNA]</scope>
    <source>
        <strain evidence="2 3">CCFEE 5311</strain>
    </source>
</reference>
<organism evidence="2 3">
    <name type="scientific">Friedmanniomyces endolithicus</name>
    <dbReference type="NCBI Taxonomy" id="329885"/>
    <lineage>
        <taxon>Eukaryota</taxon>
        <taxon>Fungi</taxon>
        <taxon>Dikarya</taxon>
        <taxon>Ascomycota</taxon>
        <taxon>Pezizomycotina</taxon>
        <taxon>Dothideomycetes</taxon>
        <taxon>Dothideomycetidae</taxon>
        <taxon>Mycosphaerellales</taxon>
        <taxon>Teratosphaeriaceae</taxon>
        <taxon>Friedmanniomyces</taxon>
    </lineage>
</organism>
<comment type="caution">
    <text evidence="2">The sequence shown here is derived from an EMBL/GenBank/DDBJ whole genome shotgun (WGS) entry which is preliminary data.</text>
</comment>
<dbReference type="Proteomes" id="UP000310066">
    <property type="component" value="Unassembled WGS sequence"/>
</dbReference>
<evidence type="ECO:0000313" key="2">
    <source>
        <dbReference type="EMBL" id="TKA26960.1"/>
    </source>
</evidence>
<feature type="region of interest" description="Disordered" evidence="1">
    <location>
        <begin position="215"/>
        <end position="267"/>
    </location>
</feature>
<accession>A0A4U0TWZ5</accession>
<feature type="compositionally biased region" description="Polar residues" evidence="1">
    <location>
        <begin position="215"/>
        <end position="227"/>
    </location>
</feature>
<dbReference type="AlphaFoldDB" id="A0A4U0TWZ5"/>
<feature type="region of interest" description="Disordered" evidence="1">
    <location>
        <begin position="73"/>
        <end position="94"/>
    </location>
</feature>
<dbReference type="OrthoDB" id="3784117at2759"/>
<feature type="region of interest" description="Disordered" evidence="1">
    <location>
        <begin position="384"/>
        <end position="441"/>
    </location>
</feature>
<gene>
    <name evidence="2" type="ORF">B0A54_16646</name>
</gene>
<feature type="compositionally biased region" description="Polar residues" evidence="1">
    <location>
        <begin position="73"/>
        <end position="89"/>
    </location>
</feature>
<evidence type="ECO:0000313" key="3">
    <source>
        <dbReference type="Proteomes" id="UP000310066"/>
    </source>
</evidence>
<feature type="compositionally biased region" description="Polar residues" evidence="1">
    <location>
        <begin position="283"/>
        <end position="303"/>
    </location>
</feature>
<feature type="compositionally biased region" description="Polar residues" evidence="1">
    <location>
        <begin position="424"/>
        <end position="438"/>
    </location>
</feature>
<name>A0A4U0TWZ5_9PEZI</name>